<protein>
    <submittedName>
        <fullName evidence="3">Penicillin-binding protein</fullName>
    </submittedName>
</protein>
<sequence length="500" mass="56168">MRPLPLMERLDKATTIIAQICNISGSPSASVGILHHDEMIWDHGFGYRDVAAQKRPTPDTMYGIGSLTKGLVAAGLGQLFDREAALSWLSPVQDIIPSFKPKSQQLDGLLADMSVASQGDMEFLLAPKDMIPTIANLDSVAPFRRQWMYNNWGYSMAGAVIEELSKRPFYDHVKDVVLDPLNLSSTTTRPVVGEDSDFAEAYTALHDASFHPLPRVFPFKGSVFEAAGAVLKAERDPHNQIPLDNPSRDCRFYGMGWIGTQLPGVVGLQGDNADLFDWDELPILGQDSQPMMTYYHQGAGLGYYSAIFTFPETRSAIAVLTNSIPLNDAADWIVQVLVSALFGFPERADYVHLAQESRRRKLANVAAMKDEFDRIREDHPGSSMPYKVFFIKVREQGQCSNCLEISFQGMDTQVYKLRHLTTDVFEWAMEYDESARRARFTIWDPKYFEIDFQFEGGDKAVSLRWAKWTDLSPEGIPMNRQVEDVTKFTSDTGTNNDLEL</sequence>
<feature type="domain" description="Beta-lactamase-related" evidence="2">
    <location>
        <begin position="25"/>
        <end position="327"/>
    </location>
</feature>
<dbReference type="Gene3D" id="3.40.710.10">
    <property type="entry name" value="DD-peptidase/beta-lactamase superfamily"/>
    <property type="match status" value="1"/>
</dbReference>
<dbReference type="InterPro" id="IPR001466">
    <property type="entry name" value="Beta-lactam-related"/>
</dbReference>
<dbReference type="Pfam" id="PF00144">
    <property type="entry name" value="Beta-lactamase"/>
    <property type="match status" value="1"/>
</dbReference>
<dbReference type="EMBL" id="MU251251">
    <property type="protein sequence ID" value="KAG9255475.1"/>
    <property type="molecule type" value="Genomic_DNA"/>
</dbReference>
<dbReference type="PANTHER" id="PTHR46825">
    <property type="entry name" value="D-ALANYL-D-ALANINE-CARBOXYPEPTIDASE/ENDOPEPTIDASE AMPH"/>
    <property type="match status" value="1"/>
</dbReference>
<evidence type="ECO:0000313" key="3">
    <source>
        <dbReference type="EMBL" id="KAG9255475.1"/>
    </source>
</evidence>
<dbReference type="RefSeq" id="XP_046119399.1">
    <property type="nucleotide sequence ID" value="XM_046262171.1"/>
</dbReference>
<dbReference type="GeneID" id="70293074"/>
<evidence type="ECO:0000256" key="1">
    <source>
        <dbReference type="ARBA" id="ARBA00038215"/>
    </source>
</evidence>
<dbReference type="OrthoDB" id="5946976at2759"/>
<dbReference type="PANTHER" id="PTHR46825:SF14">
    <property type="entry name" value="BETA-LACTAMASE-RELATED DOMAIN-CONTAINING PROTEIN"/>
    <property type="match status" value="1"/>
</dbReference>
<comment type="caution">
    <text evidence="3">The sequence shown here is derived from an EMBL/GenBank/DDBJ whole genome shotgun (WGS) entry which is preliminary data.</text>
</comment>
<keyword evidence="4" id="KW-1185">Reference proteome</keyword>
<dbReference type="InterPro" id="IPR012338">
    <property type="entry name" value="Beta-lactam/transpept-like"/>
</dbReference>
<evidence type="ECO:0000259" key="2">
    <source>
        <dbReference type="Pfam" id="PF00144"/>
    </source>
</evidence>
<dbReference type="SUPFAM" id="SSF56601">
    <property type="entry name" value="beta-lactamase/transpeptidase-like"/>
    <property type="match status" value="1"/>
</dbReference>
<dbReference type="AlphaFoldDB" id="A0A9P7ZNV9"/>
<comment type="similarity">
    <text evidence="1">Belongs to the peptidase S12 family.</text>
</comment>
<dbReference type="Proteomes" id="UP000887229">
    <property type="component" value="Unassembled WGS sequence"/>
</dbReference>
<proteinExistence type="inferred from homology"/>
<accession>A0A9P7ZNV9</accession>
<dbReference type="InterPro" id="IPR050491">
    <property type="entry name" value="AmpC-like"/>
</dbReference>
<reference evidence="3" key="1">
    <citation type="journal article" date="2021" name="IMA Fungus">
        <title>Genomic characterization of three marine fungi, including Emericellopsis atlantica sp. nov. with signatures of a generalist lifestyle and marine biomass degradation.</title>
        <authorList>
            <person name="Hagestad O.C."/>
            <person name="Hou L."/>
            <person name="Andersen J.H."/>
            <person name="Hansen E.H."/>
            <person name="Altermark B."/>
            <person name="Li C."/>
            <person name="Kuhnert E."/>
            <person name="Cox R.J."/>
            <person name="Crous P.W."/>
            <person name="Spatafora J.W."/>
            <person name="Lail K."/>
            <person name="Amirebrahimi M."/>
            <person name="Lipzen A."/>
            <person name="Pangilinan J."/>
            <person name="Andreopoulos W."/>
            <person name="Hayes R.D."/>
            <person name="Ng V."/>
            <person name="Grigoriev I.V."/>
            <person name="Jackson S.A."/>
            <person name="Sutton T.D.S."/>
            <person name="Dobson A.D.W."/>
            <person name="Rama T."/>
        </authorList>
    </citation>
    <scope>NUCLEOTIDE SEQUENCE</scope>
    <source>
        <strain evidence="3">TS7</strain>
    </source>
</reference>
<organism evidence="3 4">
    <name type="scientific">Emericellopsis atlantica</name>
    <dbReference type="NCBI Taxonomy" id="2614577"/>
    <lineage>
        <taxon>Eukaryota</taxon>
        <taxon>Fungi</taxon>
        <taxon>Dikarya</taxon>
        <taxon>Ascomycota</taxon>
        <taxon>Pezizomycotina</taxon>
        <taxon>Sordariomycetes</taxon>
        <taxon>Hypocreomycetidae</taxon>
        <taxon>Hypocreales</taxon>
        <taxon>Bionectriaceae</taxon>
        <taxon>Emericellopsis</taxon>
    </lineage>
</organism>
<evidence type="ECO:0000313" key="4">
    <source>
        <dbReference type="Proteomes" id="UP000887229"/>
    </source>
</evidence>
<name>A0A9P7ZNV9_9HYPO</name>
<gene>
    <name evidence="3" type="ORF">F5Z01DRAFT_635749</name>
</gene>